<dbReference type="Proteomes" id="UP000274694">
    <property type="component" value="Unassembled WGS sequence"/>
</dbReference>
<reference evidence="3 4" key="1">
    <citation type="submission" date="2018-05" db="EMBL/GenBank/DDBJ databases">
        <title>Micromonospora from Atacama Desert.</title>
        <authorList>
            <person name="Carro L."/>
            <person name="Goodfellow M."/>
            <person name="Klenk H.-P."/>
        </authorList>
    </citation>
    <scope>NUCLEOTIDE SEQUENCE [LARGE SCALE GENOMIC DNA]</scope>
    <source>
        <strain evidence="3 4">LB41</strain>
    </source>
</reference>
<name>A0ABX9XWQ5_MICCH</name>
<gene>
    <name evidence="3" type="ORF">DLJ60_26530</name>
</gene>
<keyword evidence="1" id="KW-0732">Signal</keyword>
<organism evidence="3 4">
    <name type="scientific">Micromonospora chalcea</name>
    <dbReference type="NCBI Taxonomy" id="1874"/>
    <lineage>
        <taxon>Bacteria</taxon>
        <taxon>Bacillati</taxon>
        <taxon>Actinomycetota</taxon>
        <taxon>Actinomycetes</taxon>
        <taxon>Micromonosporales</taxon>
        <taxon>Micromonosporaceae</taxon>
        <taxon>Micromonospora</taxon>
    </lineage>
</organism>
<feature type="domain" description="CBM2" evidence="2">
    <location>
        <begin position="34"/>
        <end position="68"/>
    </location>
</feature>
<sequence length="69" mass="7672">MMRRRIFALATAAAVVVGGAMTMALRPAYAATACTVDYTITREWSSGFWAELTVTNLGAPVTDWWLRFR</sequence>
<protein>
    <recommendedName>
        <fullName evidence="2">CBM2 domain-containing protein</fullName>
    </recommendedName>
</protein>
<dbReference type="InterPro" id="IPR008965">
    <property type="entry name" value="CBM2/CBM3_carb-bd_dom_sf"/>
</dbReference>
<dbReference type="EMBL" id="QGTA01000266">
    <property type="protein sequence ID" value="RQW87442.1"/>
    <property type="molecule type" value="Genomic_DNA"/>
</dbReference>
<evidence type="ECO:0000313" key="3">
    <source>
        <dbReference type="EMBL" id="RQW87442.1"/>
    </source>
</evidence>
<dbReference type="Gene3D" id="2.60.40.290">
    <property type="match status" value="1"/>
</dbReference>
<dbReference type="InterPro" id="IPR001919">
    <property type="entry name" value="CBD2"/>
</dbReference>
<dbReference type="SUPFAM" id="SSF49384">
    <property type="entry name" value="Carbohydrate-binding domain"/>
    <property type="match status" value="1"/>
</dbReference>
<evidence type="ECO:0000256" key="1">
    <source>
        <dbReference type="SAM" id="SignalP"/>
    </source>
</evidence>
<evidence type="ECO:0000313" key="4">
    <source>
        <dbReference type="Proteomes" id="UP000274694"/>
    </source>
</evidence>
<accession>A0ABX9XWQ5</accession>
<keyword evidence="4" id="KW-1185">Reference proteome</keyword>
<dbReference type="Pfam" id="PF00553">
    <property type="entry name" value="CBM_2"/>
    <property type="match status" value="1"/>
</dbReference>
<dbReference type="InterPro" id="IPR012291">
    <property type="entry name" value="CBM2_carb-bd_dom_sf"/>
</dbReference>
<evidence type="ECO:0000259" key="2">
    <source>
        <dbReference type="Pfam" id="PF00553"/>
    </source>
</evidence>
<feature type="signal peptide" evidence="1">
    <location>
        <begin position="1"/>
        <end position="30"/>
    </location>
</feature>
<feature type="chain" id="PRO_5046287584" description="CBM2 domain-containing protein" evidence="1">
    <location>
        <begin position="31"/>
        <end position="69"/>
    </location>
</feature>
<proteinExistence type="predicted"/>
<comment type="caution">
    <text evidence="3">The sequence shown here is derived from an EMBL/GenBank/DDBJ whole genome shotgun (WGS) entry which is preliminary data.</text>
</comment>